<evidence type="ECO:0000259" key="2">
    <source>
        <dbReference type="Pfam" id="PF02517"/>
    </source>
</evidence>
<gene>
    <name evidence="3" type="ordered locus">Acid_4907</name>
</gene>
<feature type="transmembrane region" description="Helical" evidence="1">
    <location>
        <begin position="12"/>
        <end position="33"/>
    </location>
</feature>
<dbReference type="InParanoid" id="Q01WU9"/>
<reference evidence="3" key="1">
    <citation type="submission" date="2006-10" db="EMBL/GenBank/DDBJ databases">
        <title>Complete sequence of Solibacter usitatus Ellin6076.</title>
        <authorList>
            <consortium name="US DOE Joint Genome Institute"/>
            <person name="Copeland A."/>
            <person name="Lucas S."/>
            <person name="Lapidus A."/>
            <person name="Barry K."/>
            <person name="Detter J.C."/>
            <person name="Glavina del Rio T."/>
            <person name="Hammon N."/>
            <person name="Israni S."/>
            <person name="Dalin E."/>
            <person name="Tice H."/>
            <person name="Pitluck S."/>
            <person name="Thompson L.S."/>
            <person name="Brettin T."/>
            <person name="Bruce D."/>
            <person name="Han C."/>
            <person name="Tapia R."/>
            <person name="Gilna P."/>
            <person name="Schmutz J."/>
            <person name="Larimer F."/>
            <person name="Land M."/>
            <person name="Hauser L."/>
            <person name="Kyrpides N."/>
            <person name="Mikhailova N."/>
            <person name="Janssen P.H."/>
            <person name="Kuske C.R."/>
            <person name="Richardson P."/>
        </authorList>
    </citation>
    <scope>NUCLEOTIDE SEQUENCE</scope>
    <source>
        <strain evidence="3">Ellin6076</strain>
    </source>
</reference>
<feature type="transmembrane region" description="Helical" evidence="1">
    <location>
        <begin position="156"/>
        <end position="178"/>
    </location>
</feature>
<dbReference type="MEROPS" id="G05.004"/>
<dbReference type="GO" id="GO:0080120">
    <property type="term" value="P:CAAX-box protein maturation"/>
    <property type="evidence" value="ECO:0007669"/>
    <property type="project" value="UniProtKB-ARBA"/>
</dbReference>
<feature type="transmembrane region" description="Helical" evidence="1">
    <location>
        <begin position="45"/>
        <end position="64"/>
    </location>
</feature>
<feature type="transmembrane region" description="Helical" evidence="1">
    <location>
        <begin position="117"/>
        <end position="135"/>
    </location>
</feature>
<dbReference type="AlphaFoldDB" id="Q01WU9"/>
<protein>
    <submittedName>
        <fullName evidence="3">Abortive infection protein</fullName>
    </submittedName>
</protein>
<feature type="domain" description="CAAX prenyl protease 2/Lysostaphin resistance protein A-like" evidence="2">
    <location>
        <begin position="123"/>
        <end position="223"/>
    </location>
</feature>
<evidence type="ECO:0000256" key="1">
    <source>
        <dbReference type="SAM" id="Phobius"/>
    </source>
</evidence>
<dbReference type="KEGG" id="sus:Acid_4907"/>
<dbReference type="STRING" id="234267.Acid_4907"/>
<keyword evidence="1" id="KW-0812">Transmembrane</keyword>
<dbReference type="PANTHER" id="PTHR35797:SF1">
    <property type="entry name" value="PROTEASE"/>
    <property type="match status" value="1"/>
</dbReference>
<organism evidence="3">
    <name type="scientific">Solibacter usitatus (strain Ellin6076)</name>
    <dbReference type="NCBI Taxonomy" id="234267"/>
    <lineage>
        <taxon>Bacteria</taxon>
        <taxon>Pseudomonadati</taxon>
        <taxon>Acidobacteriota</taxon>
        <taxon>Terriglobia</taxon>
        <taxon>Bryobacterales</taxon>
        <taxon>Solibacteraceae</taxon>
        <taxon>Candidatus Solibacter</taxon>
    </lineage>
</organism>
<dbReference type="EMBL" id="CP000473">
    <property type="protein sequence ID" value="ABJ85866.1"/>
    <property type="molecule type" value="Genomic_DNA"/>
</dbReference>
<sequence>MPPGATTDRLLRIYLWLAFGITWGMGGLALLGGEIGPGRPTPLHPLYYAAAFGPSIAGVLMAGATEGRAGVRRLLARVVPRGSSVPWYGAVLVGFPALNLVAARLLAPGFLAHLPEWHRLLILLPVTLVTDTGPLGEEFGWRGFFLPRLLQRRLPLAAALITGVIWWAWHLPTFFIPALSQHRLSIAVFLVNSVALSVIMTWLYQRTRGDLLLMILVHLAANYCGAIGVPFSAEVGVEVACAAVILACGGLT</sequence>
<feature type="transmembrane region" description="Helical" evidence="1">
    <location>
        <begin position="85"/>
        <end position="105"/>
    </location>
</feature>
<accession>Q01WU9</accession>
<dbReference type="InterPro" id="IPR003675">
    <property type="entry name" value="Rce1/LyrA-like_dom"/>
</dbReference>
<evidence type="ECO:0000313" key="3">
    <source>
        <dbReference type="EMBL" id="ABJ85866.1"/>
    </source>
</evidence>
<dbReference type="eggNOG" id="COG1266">
    <property type="taxonomic scope" value="Bacteria"/>
</dbReference>
<dbReference type="Pfam" id="PF02517">
    <property type="entry name" value="Rce1-like"/>
    <property type="match status" value="1"/>
</dbReference>
<feature type="transmembrane region" description="Helical" evidence="1">
    <location>
        <begin position="211"/>
        <end position="229"/>
    </location>
</feature>
<keyword evidence="1" id="KW-0472">Membrane</keyword>
<dbReference type="GO" id="GO:0004175">
    <property type="term" value="F:endopeptidase activity"/>
    <property type="evidence" value="ECO:0007669"/>
    <property type="project" value="UniProtKB-ARBA"/>
</dbReference>
<proteinExistence type="predicted"/>
<keyword evidence="1" id="KW-1133">Transmembrane helix</keyword>
<dbReference type="PANTHER" id="PTHR35797">
    <property type="entry name" value="PROTEASE-RELATED"/>
    <property type="match status" value="1"/>
</dbReference>
<dbReference type="InterPro" id="IPR042150">
    <property type="entry name" value="MmRce1-like"/>
</dbReference>
<dbReference type="HOGENOM" id="CLU_064706_4_0_0"/>
<name>Q01WU9_SOLUE</name>
<dbReference type="OrthoDB" id="9777755at2"/>
<feature type="transmembrane region" description="Helical" evidence="1">
    <location>
        <begin position="184"/>
        <end position="204"/>
    </location>
</feature>